<organism evidence="2 3">
    <name type="scientific">Arabis alpina</name>
    <name type="common">Alpine rock-cress</name>
    <dbReference type="NCBI Taxonomy" id="50452"/>
    <lineage>
        <taxon>Eukaryota</taxon>
        <taxon>Viridiplantae</taxon>
        <taxon>Streptophyta</taxon>
        <taxon>Embryophyta</taxon>
        <taxon>Tracheophyta</taxon>
        <taxon>Spermatophyta</taxon>
        <taxon>Magnoliopsida</taxon>
        <taxon>eudicotyledons</taxon>
        <taxon>Gunneridae</taxon>
        <taxon>Pentapetalae</taxon>
        <taxon>rosids</taxon>
        <taxon>malvids</taxon>
        <taxon>Brassicales</taxon>
        <taxon>Brassicaceae</taxon>
        <taxon>Arabideae</taxon>
        <taxon>Arabis</taxon>
    </lineage>
</organism>
<dbReference type="EMBL" id="CM002873">
    <property type="protein sequence ID" value="KFK33538.1"/>
    <property type="molecule type" value="Genomic_DNA"/>
</dbReference>
<dbReference type="Proteomes" id="UP000029120">
    <property type="component" value="Chromosome 5"/>
</dbReference>
<dbReference type="OMA" id="THAREWR"/>
<dbReference type="InterPro" id="IPR040274">
    <property type="entry name" value="CLE27/CLE43"/>
</dbReference>
<dbReference type="AlphaFoldDB" id="A0A087GUI6"/>
<dbReference type="PANTHER" id="PTHR37184:SF8">
    <property type="entry name" value="CLAVATA3_ESR (CLE)-RELATED PROTEIN 27"/>
    <property type="match status" value="1"/>
</dbReference>
<dbReference type="OrthoDB" id="1298458at2759"/>
<name>A0A087GUI6_ARAAL</name>
<protein>
    <submittedName>
        <fullName evidence="2">Uncharacterized protein</fullName>
    </submittedName>
</protein>
<sequence>MVILLSSLLLHLFLISSRVGAIRVLSETPTTTTTSPAQANNKQEDLMKKYFGAVKFPPVDSLVGKGVSDSKRRVPSCPDPLHN</sequence>
<evidence type="ECO:0000256" key="1">
    <source>
        <dbReference type="SAM" id="SignalP"/>
    </source>
</evidence>
<evidence type="ECO:0000313" key="2">
    <source>
        <dbReference type="EMBL" id="KFK33538.1"/>
    </source>
</evidence>
<gene>
    <name evidence="2" type="ordered locus">AALP_Aa5g026600</name>
</gene>
<proteinExistence type="predicted"/>
<keyword evidence="1" id="KW-0732">Signal</keyword>
<dbReference type="PANTHER" id="PTHR37184">
    <property type="entry name" value="CLAVATA3/ESR (CLE)-RELATED PROTEIN 27"/>
    <property type="match status" value="1"/>
</dbReference>
<feature type="signal peptide" evidence="1">
    <location>
        <begin position="1"/>
        <end position="21"/>
    </location>
</feature>
<reference evidence="3" key="1">
    <citation type="journal article" date="2015" name="Nat. Plants">
        <title>Genome expansion of Arabis alpina linked with retrotransposition and reduced symmetric DNA methylation.</title>
        <authorList>
            <person name="Willing E.M."/>
            <person name="Rawat V."/>
            <person name="Mandakova T."/>
            <person name="Maumus F."/>
            <person name="James G.V."/>
            <person name="Nordstroem K.J."/>
            <person name="Becker C."/>
            <person name="Warthmann N."/>
            <person name="Chica C."/>
            <person name="Szarzynska B."/>
            <person name="Zytnicki M."/>
            <person name="Albani M.C."/>
            <person name="Kiefer C."/>
            <person name="Bergonzi S."/>
            <person name="Castaings L."/>
            <person name="Mateos J.L."/>
            <person name="Berns M.C."/>
            <person name="Bujdoso N."/>
            <person name="Piofczyk T."/>
            <person name="de Lorenzo L."/>
            <person name="Barrero-Sicilia C."/>
            <person name="Mateos I."/>
            <person name="Piednoel M."/>
            <person name="Hagmann J."/>
            <person name="Chen-Min-Tao R."/>
            <person name="Iglesias-Fernandez R."/>
            <person name="Schuster S.C."/>
            <person name="Alonso-Blanco C."/>
            <person name="Roudier F."/>
            <person name="Carbonero P."/>
            <person name="Paz-Ares J."/>
            <person name="Davis S.J."/>
            <person name="Pecinka A."/>
            <person name="Quesneville H."/>
            <person name="Colot V."/>
            <person name="Lysak M.A."/>
            <person name="Weigel D."/>
            <person name="Coupland G."/>
            <person name="Schneeberger K."/>
        </authorList>
    </citation>
    <scope>NUCLEOTIDE SEQUENCE [LARGE SCALE GENOMIC DNA]</scope>
    <source>
        <strain evidence="3">cv. Pajares</strain>
    </source>
</reference>
<dbReference type="Gramene" id="KFK33538">
    <property type="protein sequence ID" value="KFK33538"/>
    <property type="gene ID" value="AALP_AA5G026600"/>
</dbReference>
<feature type="chain" id="PRO_5001822521" evidence="1">
    <location>
        <begin position="22"/>
        <end position="83"/>
    </location>
</feature>
<accession>A0A087GUI6</accession>
<evidence type="ECO:0000313" key="3">
    <source>
        <dbReference type="Proteomes" id="UP000029120"/>
    </source>
</evidence>
<keyword evidence="3" id="KW-1185">Reference proteome</keyword>